<organism evidence="1 2">
    <name type="scientific">Vaccinium darrowii</name>
    <dbReference type="NCBI Taxonomy" id="229202"/>
    <lineage>
        <taxon>Eukaryota</taxon>
        <taxon>Viridiplantae</taxon>
        <taxon>Streptophyta</taxon>
        <taxon>Embryophyta</taxon>
        <taxon>Tracheophyta</taxon>
        <taxon>Spermatophyta</taxon>
        <taxon>Magnoliopsida</taxon>
        <taxon>eudicotyledons</taxon>
        <taxon>Gunneridae</taxon>
        <taxon>Pentapetalae</taxon>
        <taxon>asterids</taxon>
        <taxon>Ericales</taxon>
        <taxon>Ericaceae</taxon>
        <taxon>Vaccinioideae</taxon>
        <taxon>Vaccinieae</taxon>
        <taxon>Vaccinium</taxon>
    </lineage>
</organism>
<protein>
    <submittedName>
        <fullName evidence="1">Uncharacterized protein</fullName>
    </submittedName>
</protein>
<reference evidence="1 2" key="1">
    <citation type="journal article" date="2021" name="Hortic Res">
        <title>High-quality reference genome and annotation aids understanding of berry development for evergreen blueberry (Vaccinium darrowii).</title>
        <authorList>
            <person name="Yu J."/>
            <person name="Hulse-Kemp A.M."/>
            <person name="Babiker E."/>
            <person name="Staton M."/>
        </authorList>
    </citation>
    <scope>NUCLEOTIDE SEQUENCE [LARGE SCALE GENOMIC DNA]</scope>
    <source>
        <strain evidence="2">cv. NJ 8807/NJ 8810</strain>
        <tissue evidence="1">Young leaf</tissue>
    </source>
</reference>
<evidence type="ECO:0000313" key="2">
    <source>
        <dbReference type="Proteomes" id="UP000828048"/>
    </source>
</evidence>
<dbReference type="Proteomes" id="UP000828048">
    <property type="component" value="Chromosome 1"/>
</dbReference>
<accession>A0ACB7XU36</accession>
<gene>
    <name evidence="1" type="ORF">Vadar_023844</name>
</gene>
<dbReference type="EMBL" id="CM037151">
    <property type="protein sequence ID" value="KAH7844065.1"/>
    <property type="molecule type" value="Genomic_DNA"/>
</dbReference>
<sequence>MGEEDLPEDVREGHFVVHAVDNGEPKRFVLELAYLEDPDFLNLLKQAEEEFGFRSEGVLAVPCGPNELQKVSGGEERFDELHHRLDYFGDGPAPNDKWLTMPDMGHIIASAFKVALVFLSEKQCLTFLPLHCTPLPPKSIHEAGFPHAADGVELAKIPGNVCNWMGNTIL</sequence>
<comment type="caution">
    <text evidence="1">The sequence shown here is derived from an EMBL/GenBank/DDBJ whole genome shotgun (WGS) entry which is preliminary data.</text>
</comment>
<keyword evidence="2" id="KW-1185">Reference proteome</keyword>
<proteinExistence type="predicted"/>
<evidence type="ECO:0000313" key="1">
    <source>
        <dbReference type="EMBL" id="KAH7844065.1"/>
    </source>
</evidence>
<name>A0ACB7XU36_9ERIC</name>